<dbReference type="Pfam" id="PF25232">
    <property type="entry name" value="DUF7848"/>
    <property type="match status" value="1"/>
</dbReference>
<dbReference type="RefSeq" id="WP_247464482.1">
    <property type="nucleotide sequence ID" value="NZ_JBHMAR010000005.1"/>
</dbReference>
<evidence type="ECO:0000313" key="2">
    <source>
        <dbReference type="EMBL" id="MFB9734923.1"/>
    </source>
</evidence>
<protein>
    <recommendedName>
        <fullName evidence="1">DUF7848 domain-containing protein</fullName>
    </recommendedName>
</protein>
<accession>A0ABV5VB99</accession>
<name>A0ABV5VB99_9ACTN</name>
<sequence>MATRSVLRHVRHRITQHPDTDVTFEAECLWCEWKATPSTDGAAVDVECMSHTGRSGHKGFRRICTSFAMVVRDE</sequence>
<proteinExistence type="predicted"/>
<gene>
    <name evidence="2" type="ORF">ACFFRO_07215</name>
</gene>
<evidence type="ECO:0000259" key="1">
    <source>
        <dbReference type="Pfam" id="PF25232"/>
    </source>
</evidence>
<evidence type="ECO:0000313" key="3">
    <source>
        <dbReference type="Proteomes" id="UP001589703"/>
    </source>
</evidence>
<reference evidence="2 3" key="1">
    <citation type="submission" date="2024-09" db="EMBL/GenBank/DDBJ databases">
        <authorList>
            <person name="Sun Q."/>
            <person name="Mori K."/>
        </authorList>
    </citation>
    <scope>NUCLEOTIDE SEQUENCE [LARGE SCALE GENOMIC DNA]</scope>
    <source>
        <strain evidence="2 3">JCM 10918</strain>
    </source>
</reference>
<dbReference type="Proteomes" id="UP001589703">
    <property type="component" value="Unassembled WGS sequence"/>
</dbReference>
<dbReference type="EMBL" id="JBHMAR010000005">
    <property type="protein sequence ID" value="MFB9734923.1"/>
    <property type="molecule type" value="Genomic_DNA"/>
</dbReference>
<organism evidence="2 3">
    <name type="scientific">Streptomyces thermocoprophilus</name>
    <dbReference type="NCBI Taxonomy" id="78356"/>
    <lineage>
        <taxon>Bacteria</taxon>
        <taxon>Bacillati</taxon>
        <taxon>Actinomycetota</taxon>
        <taxon>Actinomycetes</taxon>
        <taxon>Kitasatosporales</taxon>
        <taxon>Streptomycetaceae</taxon>
        <taxon>Streptomyces</taxon>
    </lineage>
</organism>
<feature type="domain" description="DUF7848" evidence="1">
    <location>
        <begin position="1"/>
        <end position="73"/>
    </location>
</feature>
<comment type="caution">
    <text evidence="2">The sequence shown here is derived from an EMBL/GenBank/DDBJ whole genome shotgun (WGS) entry which is preliminary data.</text>
</comment>
<keyword evidence="3" id="KW-1185">Reference proteome</keyword>
<dbReference type="InterPro" id="IPR057170">
    <property type="entry name" value="DUF7848"/>
</dbReference>